<organism evidence="6 7">
    <name type="scientific">Halobacterium litoreum</name>
    <dbReference type="NCBI Taxonomy" id="2039234"/>
    <lineage>
        <taxon>Archaea</taxon>
        <taxon>Methanobacteriati</taxon>
        <taxon>Methanobacteriota</taxon>
        <taxon>Stenosarchaea group</taxon>
        <taxon>Halobacteria</taxon>
        <taxon>Halobacteriales</taxon>
        <taxon>Halobacteriaceae</taxon>
        <taxon>Halobacterium</taxon>
    </lineage>
</organism>
<dbReference type="AlphaFoldDB" id="A0ABD5N9L8"/>
<evidence type="ECO:0000256" key="1">
    <source>
        <dbReference type="ARBA" id="ARBA00022737"/>
    </source>
</evidence>
<dbReference type="InterPro" id="IPR000812">
    <property type="entry name" value="TFIIB"/>
</dbReference>
<dbReference type="Pfam" id="PF00382">
    <property type="entry name" value="TFIIB"/>
    <property type="match status" value="2"/>
</dbReference>
<dbReference type="EMBL" id="JBHRWN010000002">
    <property type="protein sequence ID" value="MFC3476226.1"/>
    <property type="molecule type" value="Genomic_DNA"/>
</dbReference>
<evidence type="ECO:0000256" key="3">
    <source>
        <dbReference type="ARBA" id="ARBA00023163"/>
    </source>
</evidence>
<comment type="caution">
    <text evidence="6">The sequence shown here is derived from an EMBL/GenBank/DDBJ whole genome shotgun (WGS) entry which is preliminary data.</text>
</comment>
<evidence type="ECO:0000256" key="4">
    <source>
        <dbReference type="SAM" id="MobiDB-lite"/>
    </source>
</evidence>
<keyword evidence="7" id="KW-1185">Reference proteome</keyword>
<dbReference type="Proteomes" id="UP001595660">
    <property type="component" value="Unassembled WGS sequence"/>
</dbReference>
<protein>
    <submittedName>
        <fullName evidence="6">Transcription initiation factor IIB family protein</fullName>
    </submittedName>
</protein>
<evidence type="ECO:0000313" key="7">
    <source>
        <dbReference type="Proteomes" id="UP001595660"/>
    </source>
</evidence>
<accession>A0ABD5N9L8</accession>
<feature type="region of interest" description="Disordered" evidence="4">
    <location>
        <begin position="269"/>
        <end position="289"/>
    </location>
</feature>
<dbReference type="SMART" id="SM00385">
    <property type="entry name" value="CYCLIN"/>
    <property type="match status" value="2"/>
</dbReference>
<name>A0ABD5N9L8_9EURY</name>
<dbReference type="InterPro" id="IPR013150">
    <property type="entry name" value="TFIIB_cyclin"/>
</dbReference>
<sequence>MTSEEMSAHHRTVGRALDTIRSAATELGVPAATEETATTVFRRYRDQRDGPPNSVRTTGAACLYVACKVERVPRTVDEVVAAADVDRTHLLRRAKDVTSTLGVDLSGFADATQYVERYADDLELPTAVRERAVEIVNCCEEAGIAGGKSPSGWAAAAVYNACVEADLDVRQDTLTELADVTHVTIRNRYQDQREVLRERNPPPERAVAALDWYETYLSTSEYVHSSARDLLERVADAEDVDEAPAAWAAAALRVASDRAGRPIGMKALKTPSGCSSTEIHDRTSALSAD</sequence>
<dbReference type="InterPro" id="IPR036915">
    <property type="entry name" value="Cyclin-like_sf"/>
</dbReference>
<dbReference type="RefSeq" id="WP_232569091.1">
    <property type="nucleotide sequence ID" value="NZ_CP089466.1"/>
</dbReference>
<dbReference type="GeneID" id="69117864"/>
<evidence type="ECO:0000259" key="5">
    <source>
        <dbReference type="SMART" id="SM00385"/>
    </source>
</evidence>
<dbReference type="PRINTS" id="PR00685">
    <property type="entry name" value="TIFACTORIIB"/>
</dbReference>
<dbReference type="PANTHER" id="PTHR11618">
    <property type="entry name" value="TRANSCRIPTION INITIATION FACTOR IIB-RELATED"/>
    <property type="match status" value="1"/>
</dbReference>
<proteinExistence type="predicted"/>
<evidence type="ECO:0000256" key="2">
    <source>
        <dbReference type="ARBA" id="ARBA00023015"/>
    </source>
</evidence>
<reference evidence="6 7" key="1">
    <citation type="journal article" date="2019" name="Int. J. Syst. Evol. Microbiol.">
        <title>The Global Catalogue of Microorganisms (GCM) 10K type strain sequencing project: providing services to taxonomists for standard genome sequencing and annotation.</title>
        <authorList>
            <consortium name="The Broad Institute Genomics Platform"/>
            <consortium name="The Broad Institute Genome Sequencing Center for Infectious Disease"/>
            <person name="Wu L."/>
            <person name="Ma J."/>
        </authorList>
    </citation>
    <scope>NUCLEOTIDE SEQUENCE [LARGE SCALE GENOMIC DNA]</scope>
    <source>
        <strain evidence="6 7">CGMCC 1.12562</strain>
    </source>
</reference>
<dbReference type="PANTHER" id="PTHR11618:SF13">
    <property type="entry name" value="TRANSCRIPTION INITIATION FACTOR IIB"/>
    <property type="match status" value="1"/>
</dbReference>
<dbReference type="InterPro" id="IPR013763">
    <property type="entry name" value="Cyclin-like_dom"/>
</dbReference>
<dbReference type="Gene3D" id="1.10.472.10">
    <property type="entry name" value="Cyclin-like"/>
    <property type="match status" value="2"/>
</dbReference>
<feature type="domain" description="Cyclin-like" evidence="5">
    <location>
        <begin position="113"/>
        <end position="194"/>
    </location>
</feature>
<keyword evidence="3" id="KW-0804">Transcription</keyword>
<keyword evidence="2" id="KW-0805">Transcription regulation</keyword>
<keyword evidence="1" id="KW-0677">Repeat</keyword>
<feature type="domain" description="Cyclin-like" evidence="5">
    <location>
        <begin position="18"/>
        <end position="99"/>
    </location>
</feature>
<evidence type="ECO:0000313" key="6">
    <source>
        <dbReference type="EMBL" id="MFC3476226.1"/>
    </source>
</evidence>
<dbReference type="CDD" id="cd00043">
    <property type="entry name" value="CYCLIN_SF"/>
    <property type="match status" value="1"/>
</dbReference>
<gene>
    <name evidence="6" type="ORF">ACFOKC_00660</name>
</gene>
<dbReference type="SUPFAM" id="SSF47954">
    <property type="entry name" value="Cyclin-like"/>
    <property type="match status" value="2"/>
</dbReference>